<dbReference type="AlphaFoldDB" id="A0AAE2BYY6"/>
<dbReference type="EMBL" id="JACGWL010000005">
    <property type="protein sequence ID" value="KAK4402933.1"/>
    <property type="molecule type" value="Genomic_DNA"/>
</dbReference>
<keyword evidence="5" id="KW-1185">Reference proteome</keyword>
<evidence type="ECO:0000256" key="2">
    <source>
        <dbReference type="ARBA" id="ARBA00022729"/>
    </source>
</evidence>
<accession>A0AAE2BYY6</accession>
<organism evidence="4 5">
    <name type="scientific">Sesamum angolense</name>
    <dbReference type="NCBI Taxonomy" id="2727404"/>
    <lineage>
        <taxon>Eukaryota</taxon>
        <taxon>Viridiplantae</taxon>
        <taxon>Streptophyta</taxon>
        <taxon>Embryophyta</taxon>
        <taxon>Tracheophyta</taxon>
        <taxon>Spermatophyta</taxon>
        <taxon>Magnoliopsida</taxon>
        <taxon>eudicotyledons</taxon>
        <taxon>Gunneridae</taxon>
        <taxon>Pentapetalae</taxon>
        <taxon>asterids</taxon>
        <taxon>lamiids</taxon>
        <taxon>Lamiales</taxon>
        <taxon>Pedaliaceae</taxon>
        <taxon>Sesamum</taxon>
    </lineage>
</organism>
<sequence length="177" mass="19623">MDSSKVSLAEFSYGAGHIDPVKAVHPGLVYETFAEDYINMLCSMGYDNATLRRILGVNSTCPTGVQTTPKDLNYPSMTRRITTNGSVIATFSEKFTRRVTNVGLENTTYKVTTSKSPDYNISVKPDILTFGPLNERKSFEVIISGKTNGWKMVSAELEWSDGVHRVRSPIVLYPDSL</sequence>
<reference evidence="4" key="2">
    <citation type="journal article" date="2024" name="Plant">
        <title>Genomic evolution and insights into agronomic trait innovations of Sesamum species.</title>
        <authorList>
            <person name="Miao H."/>
            <person name="Wang L."/>
            <person name="Qu L."/>
            <person name="Liu H."/>
            <person name="Sun Y."/>
            <person name="Le M."/>
            <person name="Wang Q."/>
            <person name="Wei S."/>
            <person name="Zheng Y."/>
            <person name="Lin W."/>
            <person name="Duan Y."/>
            <person name="Cao H."/>
            <person name="Xiong S."/>
            <person name="Wang X."/>
            <person name="Wei L."/>
            <person name="Li C."/>
            <person name="Ma Q."/>
            <person name="Ju M."/>
            <person name="Zhao R."/>
            <person name="Li G."/>
            <person name="Mu C."/>
            <person name="Tian Q."/>
            <person name="Mei H."/>
            <person name="Zhang T."/>
            <person name="Gao T."/>
            <person name="Zhang H."/>
        </authorList>
    </citation>
    <scope>NUCLEOTIDE SEQUENCE</scope>
    <source>
        <strain evidence="4">K16</strain>
    </source>
</reference>
<name>A0AAE2BYY6_9LAMI</name>
<feature type="domain" description="Subtilisin-like protease fibronectin type-III" evidence="3">
    <location>
        <begin position="71"/>
        <end position="171"/>
    </location>
</feature>
<dbReference type="Proteomes" id="UP001289374">
    <property type="component" value="Unassembled WGS sequence"/>
</dbReference>
<keyword evidence="4" id="KW-0645">Protease</keyword>
<dbReference type="Gene3D" id="2.60.40.2310">
    <property type="match status" value="1"/>
</dbReference>
<reference evidence="4" key="1">
    <citation type="submission" date="2020-06" db="EMBL/GenBank/DDBJ databases">
        <authorList>
            <person name="Li T."/>
            <person name="Hu X."/>
            <person name="Zhang T."/>
            <person name="Song X."/>
            <person name="Zhang H."/>
            <person name="Dai N."/>
            <person name="Sheng W."/>
            <person name="Hou X."/>
            <person name="Wei L."/>
        </authorList>
    </citation>
    <scope>NUCLEOTIDE SEQUENCE</scope>
    <source>
        <strain evidence="4">K16</strain>
        <tissue evidence="4">Leaf</tissue>
    </source>
</reference>
<evidence type="ECO:0000256" key="1">
    <source>
        <dbReference type="ARBA" id="ARBA00011073"/>
    </source>
</evidence>
<dbReference type="InterPro" id="IPR041469">
    <property type="entry name" value="Subtilisin-like_FN3"/>
</dbReference>
<dbReference type="InterPro" id="IPR045051">
    <property type="entry name" value="SBT"/>
</dbReference>
<dbReference type="PANTHER" id="PTHR10795">
    <property type="entry name" value="PROPROTEIN CONVERTASE SUBTILISIN/KEXIN"/>
    <property type="match status" value="1"/>
</dbReference>
<dbReference type="Pfam" id="PF17766">
    <property type="entry name" value="fn3_6"/>
    <property type="match status" value="1"/>
</dbReference>
<evidence type="ECO:0000313" key="5">
    <source>
        <dbReference type="Proteomes" id="UP001289374"/>
    </source>
</evidence>
<dbReference type="GO" id="GO:0004252">
    <property type="term" value="F:serine-type endopeptidase activity"/>
    <property type="evidence" value="ECO:0007669"/>
    <property type="project" value="InterPro"/>
</dbReference>
<keyword evidence="4" id="KW-0378">Hydrolase</keyword>
<dbReference type="GO" id="GO:0006508">
    <property type="term" value="P:proteolysis"/>
    <property type="evidence" value="ECO:0007669"/>
    <property type="project" value="UniProtKB-KW"/>
</dbReference>
<evidence type="ECO:0000313" key="4">
    <source>
        <dbReference type="EMBL" id="KAK4402933.1"/>
    </source>
</evidence>
<comment type="similarity">
    <text evidence="1">Belongs to the peptidase S8 family.</text>
</comment>
<evidence type="ECO:0000259" key="3">
    <source>
        <dbReference type="Pfam" id="PF17766"/>
    </source>
</evidence>
<gene>
    <name evidence="4" type="ORF">Sango_1034000</name>
</gene>
<keyword evidence="2" id="KW-0732">Signal</keyword>
<dbReference type="InterPro" id="IPR036852">
    <property type="entry name" value="Peptidase_S8/S53_dom_sf"/>
</dbReference>
<comment type="caution">
    <text evidence="4">The sequence shown here is derived from an EMBL/GenBank/DDBJ whole genome shotgun (WGS) entry which is preliminary data.</text>
</comment>
<proteinExistence type="inferred from homology"/>
<dbReference type="Gene3D" id="3.40.50.200">
    <property type="entry name" value="Peptidase S8/S53 domain"/>
    <property type="match status" value="1"/>
</dbReference>
<protein>
    <submittedName>
        <fullName evidence="4">Subtilisin-like protease SBT4.2</fullName>
    </submittedName>
</protein>